<evidence type="ECO:0000313" key="7">
    <source>
        <dbReference type="Proteomes" id="UP000613030"/>
    </source>
</evidence>
<name>A0ABS1KS77_9BACT</name>
<evidence type="ECO:0000256" key="1">
    <source>
        <dbReference type="ARBA" id="ARBA00009836"/>
    </source>
</evidence>
<evidence type="ECO:0000256" key="3">
    <source>
        <dbReference type="ARBA" id="ARBA00023027"/>
    </source>
</evidence>
<dbReference type="Gene3D" id="3.20.170.30">
    <property type="match status" value="1"/>
</dbReference>
<gene>
    <name evidence="5" type="primary">kptA</name>
    <name evidence="6" type="ORF">JI741_12525</name>
</gene>
<evidence type="ECO:0000256" key="5">
    <source>
        <dbReference type="HAMAP-Rule" id="MF_00299"/>
    </source>
</evidence>
<proteinExistence type="inferred from homology"/>
<keyword evidence="2 5" id="KW-0808">Transferase</keyword>
<comment type="function">
    <text evidence="4 5">Removes the 2'-phosphate from RNA via an intermediate in which the phosphate is ADP-ribosylated by NAD followed by a presumed transesterification to release the RNA and generate ADP-ribose 1''-2''-cyclic phosphate (APPR&gt;P). May function as an ADP-ribosylase.</text>
</comment>
<dbReference type="PANTHER" id="PTHR12684:SF2">
    <property type="entry name" value="TRNA 2'-PHOSPHOTRANSFERASE 1"/>
    <property type="match status" value="1"/>
</dbReference>
<sequence length="187" mass="21109">MITEKETVRISKFLSLVLRHQPETIQITLDENGWTDVAVLLDRLKAHGLSVSKEILQHVVDTNSKKRFAFNDNQTKIRASQGHSVSVDLDYAPQTPPDILYHGTSTTALESIFKTGLEKRQRHHVHLSADKETARTVGQRYGKAVVLTVDTGAMHREGYAFYVSENAVWLTDHVPANYLKLPEEFSV</sequence>
<dbReference type="InterPro" id="IPR042081">
    <property type="entry name" value="RNA_2'-PTrans_C"/>
</dbReference>
<dbReference type="Gene3D" id="1.10.10.970">
    <property type="entry name" value="RNA 2'-phosphotransferase, Tpt1/KptA family, N-terminal domain"/>
    <property type="match status" value="1"/>
</dbReference>
<protein>
    <recommendedName>
        <fullName evidence="5">Probable RNA 2'-phosphotransferase</fullName>
        <ecNumber evidence="5">2.7.1.-</ecNumber>
    </recommendedName>
</protein>
<dbReference type="EC" id="2.7.1.-" evidence="5"/>
<evidence type="ECO:0000256" key="4">
    <source>
        <dbReference type="ARBA" id="ARBA00025212"/>
    </source>
</evidence>
<comment type="similarity">
    <text evidence="1 5">Belongs to the KptA/TPT1 family.</text>
</comment>
<dbReference type="HAMAP" id="MF_00299">
    <property type="entry name" value="KptA"/>
    <property type="match status" value="1"/>
</dbReference>
<evidence type="ECO:0000313" key="6">
    <source>
        <dbReference type="EMBL" id="MBL0742048.1"/>
    </source>
</evidence>
<reference evidence="6 7" key="1">
    <citation type="submission" date="2021-01" db="EMBL/GenBank/DDBJ databases">
        <title>Chryseolinea sp. Jin1 Genome sequencing and assembly.</title>
        <authorList>
            <person name="Kim I."/>
        </authorList>
    </citation>
    <scope>NUCLEOTIDE SEQUENCE [LARGE SCALE GENOMIC DNA]</scope>
    <source>
        <strain evidence="6 7">Jin1</strain>
    </source>
</reference>
<dbReference type="RefSeq" id="WP_202009809.1">
    <property type="nucleotide sequence ID" value="NZ_JAERRB010000003.1"/>
</dbReference>
<dbReference type="InterPro" id="IPR002745">
    <property type="entry name" value="Ptrans_KptA/Tpt1"/>
</dbReference>
<dbReference type="Pfam" id="PF01885">
    <property type="entry name" value="PTS_2-RNA"/>
    <property type="match status" value="1"/>
</dbReference>
<dbReference type="InterPro" id="IPR022928">
    <property type="entry name" value="RNA_2'-PTrans_KptA"/>
</dbReference>
<keyword evidence="7" id="KW-1185">Reference proteome</keyword>
<dbReference type="SUPFAM" id="SSF56399">
    <property type="entry name" value="ADP-ribosylation"/>
    <property type="match status" value="1"/>
</dbReference>
<dbReference type="Proteomes" id="UP000613030">
    <property type="component" value="Unassembled WGS sequence"/>
</dbReference>
<dbReference type="NCBIfam" id="NF002014">
    <property type="entry name" value="PRK00819.1-4"/>
    <property type="match status" value="1"/>
</dbReference>
<accession>A0ABS1KS77</accession>
<organism evidence="6 7">
    <name type="scientific">Chryseolinea lacunae</name>
    <dbReference type="NCBI Taxonomy" id="2801331"/>
    <lineage>
        <taxon>Bacteria</taxon>
        <taxon>Pseudomonadati</taxon>
        <taxon>Bacteroidota</taxon>
        <taxon>Cytophagia</taxon>
        <taxon>Cytophagales</taxon>
        <taxon>Fulvivirgaceae</taxon>
        <taxon>Chryseolinea</taxon>
    </lineage>
</organism>
<dbReference type="EMBL" id="JAERRB010000003">
    <property type="protein sequence ID" value="MBL0742048.1"/>
    <property type="molecule type" value="Genomic_DNA"/>
</dbReference>
<evidence type="ECO:0000256" key="2">
    <source>
        <dbReference type="ARBA" id="ARBA00022679"/>
    </source>
</evidence>
<dbReference type="InterPro" id="IPR042080">
    <property type="entry name" value="RNA_2'-PTrans_N"/>
</dbReference>
<keyword evidence="3 5" id="KW-0520">NAD</keyword>
<comment type="caution">
    <text evidence="6">The sequence shown here is derived from an EMBL/GenBank/DDBJ whole genome shotgun (WGS) entry which is preliminary data.</text>
</comment>
<dbReference type="PANTHER" id="PTHR12684">
    <property type="entry name" value="PUTATIVE PHOSPHOTRANSFERASE"/>
    <property type="match status" value="1"/>
</dbReference>